<evidence type="ECO:0000256" key="7">
    <source>
        <dbReference type="ARBA" id="ARBA00022679"/>
    </source>
</evidence>
<gene>
    <name evidence="24" type="ORF">DGYR_LOCUS3654</name>
</gene>
<protein>
    <recommendedName>
        <fullName evidence="19">glucuronosyl-galactosyl-proteoglycan 4-alpha-N-acetylglucosaminyltransferase</fullName>
        <ecNumber evidence="19">2.4.1.223</ecNumber>
    </recommendedName>
</protein>
<evidence type="ECO:0000256" key="18">
    <source>
        <dbReference type="ARBA" id="ARBA00050948"/>
    </source>
</evidence>
<dbReference type="Pfam" id="PF09258">
    <property type="entry name" value="Glyco_transf_64"/>
    <property type="match status" value="1"/>
</dbReference>
<dbReference type="Gene3D" id="3.90.550.10">
    <property type="entry name" value="Spore Coat Polysaccharide Biosynthesis Protein SpsA, Chain A"/>
    <property type="match status" value="1"/>
</dbReference>
<dbReference type="Gene3D" id="1.20.120.20">
    <property type="entry name" value="Apolipoprotein"/>
    <property type="match status" value="1"/>
</dbReference>
<comment type="caution">
    <text evidence="24">The sequence shown here is derived from an EMBL/GenBank/DDBJ whole genome shotgun (WGS) entry which is preliminary data.</text>
</comment>
<evidence type="ECO:0000256" key="12">
    <source>
        <dbReference type="ARBA" id="ARBA00022989"/>
    </source>
</evidence>
<dbReference type="GO" id="GO:0005789">
    <property type="term" value="C:endoplasmic reticulum membrane"/>
    <property type="evidence" value="ECO:0007669"/>
    <property type="project" value="UniProtKB-SubCell"/>
</dbReference>
<evidence type="ECO:0000256" key="16">
    <source>
        <dbReference type="ARBA" id="ARBA00023180"/>
    </source>
</evidence>
<evidence type="ECO:0000256" key="6">
    <source>
        <dbReference type="ARBA" id="ARBA00022676"/>
    </source>
</evidence>
<evidence type="ECO:0000256" key="4">
    <source>
        <dbReference type="ARBA" id="ARBA00005093"/>
    </source>
</evidence>
<evidence type="ECO:0000256" key="5">
    <source>
        <dbReference type="ARBA" id="ARBA00010271"/>
    </source>
</evidence>
<evidence type="ECO:0000256" key="10">
    <source>
        <dbReference type="ARBA" id="ARBA00022824"/>
    </source>
</evidence>
<dbReference type="EC" id="2.4.1.223" evidence="19"/>
<evidence type="ECO:0000256" key="2">
    <source>
        <dbReference type="ARBA" id="ARBA00004555"/>
    </source>
</evidence>
<keyword evidence="7" id="KW-0808">Transferase</keyword>
<dbReference type="GO" id="GO:0046872">
    <property type="term" value="F:metal ion binding"/>
    <property type="evidence" value="ECO:0007669"/>
    <property type="project" value="UniProtKB-KW"/>
</dbReference>
<dbReference type="PANTHER" id="PTHR48261">
    <property type="entry name" value="ACETYLGLUCOSAMINYLTRANSFERASE"/>
    <property type="match status" value="1"/>
</dbReference>
<keyword evidence="14 21" id="KW-0472">Membrane</keyword>
<evidence type="ECO:0000256" key="3">
    <source>
        <dbReference type="ARBA" id="ARBA00004648"/>
    </source>
</evidence>
<evidence type="ECO:0000259" key="23">
    <source>
        <dbReference type="Pfam" id="PF09258"/>
    </source>
</evidence>
<feature type="transmembrane region" description="Helical" evidence="21">
    <location>
        <begin position="29"/>
        <end position="48"/>
    </location>
</feature>
<comment type="subcellular location">
    <subcellularLocation>
        <location evidence="3">Endoplasmic reticulum membrane</location>
        <topology evidence="3">Single-pass type II membrane protein</topology>
    </subcellularLocation>
    <subcellularLocation>
        <location evidence="2">Golgi apparatus</location>
    </subcellularLocation>
</comment>
<keyword evidence="9" id="KW-0479">Metal-binding</keyword>
<reference evidence="24 25" key="1">
    <citation type="submission" date="2020-08" db="EMBL/GenBank/DDBJ databases">
        <authorList>
            <person name="Hejnol A."/>
        </authorList>
    </citation>
    <scope>NUCLEOTIDE SEQUENCE [LARGE SCALE GENOMIC DNA]</scope>
</reference>
<evidence type="ECO:0000256" key="21">
    <source>
        <dbReference type="SAM" id="Phobius"/>
    </source>
</evidence>
<keyword evidence="8 21" id="KW-0812">Transmembrane</keyword>
<organism evidence="24 25">
    <name type="scientific">Dimorphilus gyrociliatus</name>
    <dbReference type="NCBI Taxonomy" id="2664684"/>
    <lineage>
        <taxon>Eukaryota</taxon>
        <taxon>Metazoa</taxon>
        <taxon>Spiralia</taxon>
        <taxon>Lophotrochozoa</taxon>
        <taxon>Annelida</taxon>
        <taxon>Polychaeta</taxon>
        <taxon>Polychaeta incertae sedis</taxon>
        <taxon>Dinophilidae</taxon>
        <taxon>Dimorphilus</taxon>
    </lineage>
</organism>
<dbReference type="InterPro" id="IPR040911">
    <property type="entry name" value="Exostosin_GT47"/>
</dbReference>
<dbReference type="SUPFAM" id="SSF53448">
    <property type="entry name" value="Nucleotide-diphospho-sugar transferases"/>
    <property type="match status" value="1"/>
</dbReference>
<evidence type="ECO:0000313" key="25">
    <source>
        <dbReference type="Proteomes" id="UP000549394"/>
    </source>
</evidence>
<evidence type="ECO:0000256" key="14">
    <source>
        <dbReference type="ARBA" id="ARBA00023136"/>
    </source>
</evidence>
<keyword evidence="13" id="KW-0333">Golgi apparatus</keyword>
<keyword evidence="25" id="KW-1185">Reference proteome</keyword>
<evidence type="ECO:0000256" key="17">
    <source>
        <dbReference type="ARBA" id="ARBA00023211"/>
    </source>
</evidence>
<proteinExistence type="inferred from homology"/>
<keyword evidence="10" id="KW-0256">Endoplasmic reticulum</keyword>
<dbReference type="OrthoDB" id="5954868at2759"/>
<dbReference type="EMBL" id="CAJFCJ010000005">
    <property type="protein sequence ID" value="CAD5114848.1"/>
    <property type="molecule type" value="Genomic_DNA"/>
</dbReference>
<dbReference type="GO" id="GO:0005794">
    <property type="term" value="C:Golgi apparatus"/>
    <property type="evidence" value="ECO:0007669"/>
    <property type="project" value="UniProtKB-SubCell"/>
</dbReference>
<evidence type="ECO:0000256" key="11">
    <source>
        <dbReference type="ARBA" id="ARBA00022968"/>
    </source>
</evidence>
<evidence type="ECO:0000256" key="13">
    <source>
        <dbReference type="ARBA" id="ARBA00023034"/>
    </source>
</evidence>
<dbReference type="GO" id="GO:0001888">
    <property type="term" value="F:glucuronyl-galactosyl-proteoglycan 4-alpha-N-acetylglucosaminyltransferase activity"/>
    <property type="evidence" value="ECO:0007669"/>
    <property type="project" value="UniProtKB-EC"/>
</dbReference>
<keyword evidence="16" id="KW-0325">Glycoprotein</keyword>
<evidence type="ECO:0000313" key="24">
    <source>
        <dbReference type="EMBL" id="CAD5114848.1"/>
    </source>
</evidence>
<accession>A0A7I8VHV1</accession>
<comment type="catalytic activity">
    <reaction evidence="18">
        <text>3-O-(beta-D-GlcA-(1-&gt;3)-beta-D-Gal-(1-&gt;3)-beta-D-Gal-(1-&gt;4)-beta-D-Xyl)-L-seryl-[protein] + UDP-N-acetyl-alpha-D-glucosamine = 3-O-(alpha-D-GlcNAc-(1-&gt;4)-beta-D-GlcA-(1-&gt;3)-beta-D-Gal-(1-&gt;3)-beta-D-Gal-(1-&gt;4)-beta-D-Xyl)-L-seryl-[protein] + UDP + H(+)</text>
        <dbReference type="Rhea" id="RHEA:16221"/>
        <dbReference type="Rhea" id="RHEA-COMP:12573"/>
        <dbReference type="Rhea" id="RHEA-COMP:12574"/>
        <dbReference type="ChEBI" id="CHEBI:15378"/>
        <dbReference type="ChEBI" id="CHEBI:57705"/>
        <dbReference type="ChEBI" id="CHEBI:58223"/>
        <dbReference type="ChEBI" id="CHEBI:132093"/>
        <dbReference type="ChEBI" id="CHEBI:132104"/>
        <dbReference type="EC" id="2.4.1.223"/>
    </reaction>
</comment>
<dbReference type="Proteomes" id="UP000549394">
    <property type="component" value="Unassembled WGS sequence"/>
</dbReference>
<keyword evidence="20" id="KW-0175">Coiled coil</keyword>
<keyword evidence="12 21" id="KW-1133">Transmembrane helix</keyword>
<feature type="domain" description="Exostosin GT47" evidence="22">
    <location>
        <begin position="229"/>
        <end position="492"/>
    </location>
</feature>
<evidence type="ECO:0000256" key="1">
    <source>
        <dbReference type="ARBA" id="ARBA00001936"/>
    </source>
</evidence>
<dbReference type="AlphaFoldDB" id="A0A7I8VHV1"/>
<feature type="domain" description="Glycosyl transferase 64" evidence="23">
    <location>
        <begin position="648"/>
        <end position="889"/>
    </location>
</feature>
<keyword evidence="17" id="KW-0464">Manganese</keyword>
<dbReference type="PANTHER" id="PTHR48261:SF4">
    <property type="entry name" value="EXOSTOSIN LIKE GLYCOSYLTRANSFERASE 3"/>
    <property type="match status" value="1"/>
</dbReference>
<dbReference type="InterPro" id="IPR029044">
    <property type="entry name" value="Nucleotide-diphossugar_trans"/>
</dbReference>
<evidence type="ECO:0000256" key="8">
    <source>
        <dbReference type="ARBA" id="ARBA00022692"/>
    </source>
</evidence>
<evidence type="ECO:0000259" key="22">
    <source>
        <dbReference type="Pfam" id="PF03016"/>
    </source>
</evidence>
<evidence type="ECO:0000256" key="15">
    <source>
        <dbReference type="ARBA" id="ARBA00023157"/>
    </source>
</evidence>
<keyword evidence="15" id="KW-1015">Disulfide bond</keyword>
<dbReference type="Pfam" id="PF03016">
    <property type="entry name" value="Exostosin_GT47"/>
    <property type="match status" value="1"/>
</dbReference>
<name>A0A7I8VHV1_9ANNE</name>
<keyword evidence="6" id="KW-0328">Glycosyltransferase</keyword>
<keyword evidence="11" id="KW-0735">Signal-anchor</keyword>
<evidence type="ECO:0000256" key="20">
    <source>
        <dbReference type="SAM" id="Coils"/>
    </source>
</evidence>
<dbReference type="InterPro" id="IPR015338">
    <property type="entry name" value="GT64_dom"/>
</dbReference>
<evidence type="ECO:0000256" key="19">
    <source>
        <dbReference type="ARBA" id="ARBA00066812"/>
    </source>
</evidence>
<dbReference type="InterPro" id="IPR004263">
    <property type="entry name" value="Exostosin"/>
</dbReference>
<sequence>MDENMPPSKDLTFLQWLVQYIGSAKLKRIGIFLVIFLLSLPVITHYYVGKLGDYDVSRSKSSSLLDGDVKLKLNNENEENLAEANELKERIKELKKIKASVSNELKELEQKRHRLHSDISGFNSHIDKLKDDYREKMQKLDVLRQRIDNTRAEREEIVRRNLPEIKPPLESILNSFSNTVNNDMEDLKMKFIRKCKMYNCFDYSKCSIFSKFPVYFYPTKDIGDLHPFIEKSFKQVIKDNSYITNNGDTACIYFVLIPDMDGSTLNNRLKKLKYWNKNGANHVLLYLARHHNSPNIFNNINTGRAILAQASYYEDFRENFDVILPPTSNKILSNSWEILPYISPARRKYLMTFEGNMDAKGFNIDFEYKVIKELKNLEIQYPEQKFLFKFSCSKSLVSKDGLEWNLCNTDNERFNILENSTFSLILTSLNDSLVSTSIFQTRLLESVRAGAVPIILGGNFRFPLEEVIDWRRCVVVLPKERASELHYIIRSMTDEELLEKRRFGRHVWQIYLSSVQSILDSLFLLLRRRLNIPSNPVIDEKSKSFFNETFKKLTEESIEDEEVVDPIELPFASDKFTRNFTQITYLSTQEVDLDPFHLYPFTPRRLTLPAEATFLGSSLGFRPINGGLGGAGKEFAQALGGDFAREQFTAVLLTFERDSVLMDAIRRLKNVAHLNKVVVVWNSLKPPHIQLRWPDIGVPVHVVKTAKNSLNNRFLPYDVIETEAILSIDDDAHLRPDEINFAFRVWRQSRDRIVGFPGRFHSWDAKHNSWMYNSNYSCELSMVLTGAAFFHKYYAYLYSRIMPQAIRDKVDEYMNCEDLAMNFLVSHITRKPPIKVTSRWTFRCPGCPSALSEDETHFQERHLCMNFLTQIYGYMPLLRTQYRVDSVLFKTRIPHDKEKCYKFV</sequence>
<dbReference type="FunFam" id="3.90.550.10:FF:000033">
    <property type="entry name" value="Exostosin-like glycosyltransferase 3"/>
    <property type="match status" value="1"/>
</dbReference>
<dbReference type="GO" id="GO:0015012">
    <property type="term" value="P:heparan sulfate proteoglycan biosynthetic process"/>
    <property type="evidence" value="ECO:0007669"/>
    <property type="project" value="UniProtKB-ARBA"/>
</dbReference>
<feature type="coiled-coil region" evidence="20">
    <location>
        <begin position="70"/>
        <end position="160"/>
    </location>
</feature>
<comment type="similarity">
    <text evidence="5">Belongs to the glycosyltransferase 47 family.</text>
</comment>
<comment type="cofactor">
    <cofactor evidence="1">
        <name>Mn(2+)</name>
        <dbReference type="ChEBI" id="CHEBI:29035"/>
    </cofactor>
</comment>
<comment type="pathway">
    <text evidence="4">Glycan metabolism; heparan sulfate biosynthesis.</text>
</comment>
<evidence type="ECO:0000256" key="9">
    <source>
        <dbReference type="ARBA" id="ARBA00022723"/>
    </source>
</evidence>